<protein>
    <submittedName>
        <fullName evidence="3">Uncharacterized protein</fullName>
    </submittedName>
</protein>
<evidence type="ECO:0000313" key="3">
    <source>
        <dbReference type="EMBL" id="QKJ27448.1"/>
    </source>
</evidence>
<feature type="region of interest" description="Disordered" evidence="1">
    <location>
        <begin position="95"/>
        <end position="128"/>
    </location>
</feature>
<accession>A0A7L5JR17</accession>
<organism evidence="3 6">
    <name type="scientific">Aliarcobacter cibarius</name>
    <dbReference type="NCBI Taxonomy" id="255507"/>
    <lineage>
        <taxon>Bacteria</taxon>
        <taxon>Pseudomonadati</taxon>
        <taxon>Campylobacterota</taxon>
        <taxon>Epsilonproteobacteria</taxon>
        <taxon>Campylobacterales</taxon>
        <taxon>Arcobacteraceae</taxon>
        <taxon>Aliarcobacter</taxon>
    </lineage>
</organism>
<evidence type="ECO:0000313" key="6">
    <source>
        <dbReference type="Proteomes" id="UP000509513"/>
    </source>
</evidence>
<dbReference type="Proteomes" id="UP000509513">
    <property type="component" value="Chromosome"/>
</dbReference>
<keyword evidence="2" id="KW-1133">Transmembrane helix</keyword>
<dbReference type="Proteomes" id="UP000305417">
    <property type="component" value="Unassembled WGS sequence"/>
</dbReference>
<sequence length="247" mass="28577">MNRKIKSFFEDFIIVVILITVIYGSYSYIIDDSNDTFDTHQNVVQAVEEAKQEIKEISQDEVIKDVITDENPDNENNKLLENRVPPALVQSNIEENSSNQAVEEKSIATSEQKNDIATTSKTEHQTTNDIVTSSDKKLKLIENIKLEKAASLEEQTEKEKFYNNLKEKIYTNIESSLDKSSFKEPVFADIRITILKDGRYEQLILTNGNNEFFNSIKNSIYKSFPVEINPVLKNIFPRYYRLKIEFN</sequence>
<keyword evidence="5" id="KW-1185">Reference proteome</keyword>
<dbReference type="EMBL" id="CP054051">
    <property type="protein sequence ID" value="QKJ27448.1"/>
    <property type="molecule type" value="Genomic_DNA"/>
</dbReference>
<evidence type="ECO:0000313" key="4">
    <source>
        <dbReference type="EMBL" id="TLS98802.1"/>
    </source>
</evidence>
<feature type="transmembrane region" description="Helical" evidence="2">
    <location>
        <begin position="12"/>
        <end position="30"/>
    </location>
</feature>
<proteinExistence type="predicted"/>
<evidence type="ECO:0000313" key="5">
    <source>
        <dbReference type="Proteomes" id="UP000305417"/>
    </source>
</evidence>
<feature type="compositionally biased region" description="Polar residues" evidence="1">
    <location>
        <begin position="95"/>
        <end position="120"/>
    </location>
</feature>
<dbReference type="AlphaFoldDB" id="A0A7L5JR17"/>
<keyword evidence="2" id="KW-0812">Transmembrane</keyword>
<reference evidence="3 6" key="2">
    <citation type="submission" date="2020-05" db="EMBL/GenBank/DDBJ databases">
        <title>Complete genome sequencing of Campylobacter and Arcobacter type strains.</title>
        <authorList>
            <person name="Miller W.G."/>
            <person name="Yee E."/>
        </authorList>
    </citation>
    <scope>NUCLEOTIDE SEQUENCE [LARGE SCALE GENOMIC DNA]</scope>
    <source>
        <strain evidence="3 6">LMG 21996</strain>
    </source>
</reference>
<dbReference type="RefSeq" id="WP_024776140.1">
    <property type="nucleotide sequence ID" value="NZ_CP054051.1"/>
</dbReference>
<evidence type="ECO:0000256" key="2">
    <source>
        <dbReference type="SAM" id="Phobius"/>
    </source>
</evidence>
<gene>
    <name evidence="3" type="ORF">ACBT_1548</name>
    <name evidence="4" type="ORF">FE247_06530</name>
</gene>
<evidence type="ECO:0000256" key="1">
    <source>
        <dbReference type="SAM" id="MobiDB-lite"/>
    </source>
</evidence>
<reference evidence="4 5" key="1">
    <citation type="submission" date="2019-05" db="EMBL/GenBank/DDBJ databases">
        <title>Arcobacter cibarius and Arcobacter thereius providing challenges in identification an antibiotic susceptibility and Quinolone resistance.</title>
        <authorList>
            <person name="Busch A."/>
            <person name="Hanel I."/>
            <person name="Hotzel H."/>
            <person name="Tomaso H."/>
        </authorList>
    </citation>
    <scope>NUCLEOTIDE SEQUENCE [LARGE SCALE GENOMIC DNA]</scope>
    <source>
        <strain evidence="4 5">16CS0831-2</strain>
    </source>
</reference>
<name>A0A7L5JR17_9BACT</name>
<dbReference type="KEGG" id="acib:ACBT_1548"/>
<dbReference type="EMBL" id="VBUC01000013">
    <property type="protein sequence ID" value="TLS98802.1"/>
    <property type="molecule type" value="Genomic_DNA"/>
</dbReference>
<keyword evidence="2" id="KW-0472">Membrane</keyword>
<dbReference type="OrthoDB" id="5349001at2"/>